<proteinExistence type="predicted"/>
<name>A0A9P0AAV4_BEMTA</name>
<keyword evidence="2" id="KW-1185">Reference proteome</keyword>
<dbReference type="AlphaFoldDB" id="A0A9P0AAV4"/>
<sequence length="130" mass="14754">MSDKQRSLLIQYMAKHSIFAKSGVSPGSINVKKTADQWDQLIKILNANGPPRNKTSWKQALQSLKTNKGARARWSPGIGFRGCRRMRVPNSESRGDNFLISSSFEFGSLDAEFLFDCRQSKADRRKNPYQ</sequence>
<protein>
    <recommendedName>
        <fullName evidence="3">Regulatory protein zeste</fullName>
    </recommendedName>
</protein>
<organism evidence="1 2">
    <name type="scientific">Bemisia tabaci</name>
    <name type="common">Sweetpotato whitefly</name>
    <name type="synonym">Aleurodes tabaci</name>
    <dbReference type="NCBI Taxonomy" id="7038"/>
    <lineage>
        <taxon>Eukaryota</taxon>
        <taxon>Metazoa</taxon>
        <taxon>Ecdysozoa</taxon>
        <taxon>Arthropoda</taxon>
        <taxon>Hexapoda</taxon>
        <taxon>Insecta</taxon>
        <taxon>Pterygota</taxon>
        <taxon>Neoptera</taxon>
        <taxon>Paraneoptera</taxon>
        <taxon>Hemiptera</taxon>
        <taxon>Sternorrhyncha</taxon>
        <taxon>Aleyrodoidea</taxon>
        <taxon>Aleyrodidae</taxon>
        <taxon>Aleyrodinae</taxon>
        <taxon>Bemisia</taxon>
    </lineage>
</organism>
<evidence type="ECO:0000313" key="2">
    <source>
        <dbReference type="Proteomes" id="UP001152759"/>
    </source>
</evidence>
<gene>
    <name evidence="1" type="ORF">BEMITA_LOCUS6031</name>
</gene>
<evidence type="ECO:0008006" key="3">
    <source>
        <dbReference type="Google" id="ProtNLM"/>
    </source>
</evidence>
<dbReference type="Proteomes" id="UP001152759">
    <property type="component" value="Chromosome 3"/>
</dbReference>
<evidence type="ECO:0000313" key="1">
    <source>
        <dbReference type="EMBL" id="CAH0386969.1"/>
    </source>
</evidence>
<accession>A0A9P0AAV4</accession>
<dbReference type="EMBL" id="OU963864">
    <property type="protein sequence ID" value="CAH0386969.1"/>
    <property type="molecule type" value="Genomic_DNA"/>
</dbReference>
<reference evidence="1" key="1">
    <citation type="submission" date="2021-12" db="EMBL/GenBank/DDBJ databases">
        <authorList>
            <person name="King R."/>
        </authorList>
    </citation>
    <scope>NUCLEOTIDE SEQUENCE</scope>
</reference>